<reference evidence="3" key="1">
    <citation type="submission" date="2023-01" db="EMBL/GenBank/DDBJ databases">
        <title>Metagenome sequencing of chrysophaentin producing Chrysophaeum taylorii.</title>
        <authorList>
            <person name="Davison J."/>
            <person name="Bewley C."/>
        </authorList>
    </citation>
    <scope>NUCLEOTIDE SEQUENCE</scope>
    <source>
        <strain evidence="3">NIES-1699</strain>
    </source>
</reference>
<organism evidence="3 4">
    <name type="scientific">Chrysophaeum taylorii</name>
    <dbReference type="NCBI Taxonomy" id="2483200"/>
    <lineage>
        <taxon>Eukaryota</taxon>
        <taxon>Sar</taxon>
        <taxon>Stramenopiles</taxon>
        <taxon>Ochrophyta</taxon>
        <taxon>Pelagophyceae</taxon>
        <taxon>Pelagomonadales</taxon>
        <taxon>Pelagomonadaceae</taxon>
        <taxon>Chrysophaeum</taxon>
    </lineage>
</organism>
<evidence type="ECO:0000313" key="3">
    <source>
        <dbReference type="EMBL" id="KAJ8603196.1"/>
    </source>
</evidence>
<protein>
    <submittedName>
        <fullName evidence="3">Uncharacterized protein</fullName>
    </submittedName>
</protein>
<evidence type="ECO:0000313" key="4">
    <source>
        <dbReference type="Proteomes" id="UP001230188"/>
    </source>
</evidence>
<keyword evidence="4" id="KW-1185">Reference proteome</keyword>
<comment type="similarity">
    <text evidence="1">Belongs to the mTERF family.</text>
</comment>
<dbReference type="SMART" id="SM00733">
    <property type="entry name" value="Mterf"/>
    <property type="match status" value="3"/>
</dbReference>
<dbReference type="AlphaFoldDB" id="A0AAD7UFK6"/>
<keyword evidence="2" id="KW-0809">Transit peptide</keyword>
<gene>
    <name evidence="3" type="ORF">CTAYLR_003805</name>
</gene>
<dbReference type="InterPro" id="IPR038538">
    <property type="entry name" value="MTERF_sf"/>
</dbReference>
<evidence type="ECO:0000256" key="1">
    <source>
        <dbReference type="ARBA" id="ARBA00007692"/>
    </source>
</evidence>
<accession>A0AAD7UFK6</accession>
<name>A0AAD7UFK6_9STRA</name>
<comment type="caution">
    <text evidence="3">The sequence shown here is derived from an EMBL/GenBank/DDBJ whole genome shotgun (WGS) entry which is preliminary data.</text>
</comment>
<dbReference type="InterPro" id="IPR003690">
    <property type="entry name" value="MTERF"/>
</dbReference>
<proteinExistence type="inferred from homology"/>
<dbReference type="GO" id="GO:0003676">
    <property type="term" value="F:nucleic acid binding"/>
    <property type="evidence" value="ECO:0007669"/>
    <property type="project" value="InterPro"/>
</dbReference>
<dbReference type="Proteomes" id="UP001230188">
    <property type="component" value="Unassembled WGS sequence"/>
</dbReference>
<dbReference type="PANTHER" id="PTHR13068">
    <property type="entry name" value="CGI-12 PROTEIN-RELATED"/>
    <property type="match status" value="1"/>
</dbReference>
<dbReference type="Gene3D" id="1.25.70.10">
    <property type="entry name" value="Transcription termination factor 3, mitochondrial"/>
    <property type="match status" value="1"/>
</dbReference>
<dbReference type="Pfam" id="PF02536">
    <property type="entry name" value="mTERF"/>
    <property type="match status" value="1"/>
</dbReference>
<evidence type="ECO:0000256" key="2">
    <source>
        <dbReference type="ARBA" id="ARBA00022946"/>
    </source>
</evidence>
<dbReference type="PANTHER" id="PTHR13068:SF173">
    <property type="entry name" value="EMB|CAB62602.1"/>
    <property type="match status" value="1"/>
</dbReference>
<sequence length="193" mass="21621">MIRGVRWLSAAADFAALRFGCNAAEASTFEARLHGRWVPVPEVASRVCDSLQRRLALSEAEIKKLVLAKPQVLGYSYESKIAPSLAALQNRLGLSESELKRVILAMPSVLSYSYEANVEAKLAFLQHELELSDEQLREKVVAFPMLLGYSLERRYRPRLRLCRKAGKPLRWVLDRASLTDDKFDRLVSGGGSS</sequence>
<dbReference type="EMBL" id="JAQMWT010000359">
    <property type="protein sequence ID" value="KAJ8603196.1"/>
    <property type="molecule type" value="Genomic_DNA"/>
</dbReference>